<dbReference type="AlphaFoldDB" id="A0A842I4X9"/>
<gene>
    <name evidence="10" type="ORF">H7F16_04075</name>
</gene>
<accession>A0A842I4X9</accession>
<feature type="transmembrane region" description="Helical" evidence="7">
    <location>
        <begin position="273"/>
        <end position="293"/>
    </location>
</feature>
<comment type="subcellular location">
    <subcellularLocation>
        <location evidence="1">Cell membrane</location>
        <topology evidence="1">Multi-pass membrane protein</topology>
    </subcellularLocation>
</comment>
<feature type="transmembrane region" description="Helical" evidence="7">
    <location>
        <begin position="382"/>
        <end position="402"/>
    </location>
</feature>
<feature type="transmembrane region" description="Helical" evidence="7">
    <location>
        <begin position="192"/>
        <end position="214"/>
    </location>
</feature>
<dbReference type="InterPro" id="IPR052702">
    <property type="entry name" value="MscS-like_channel"/>
</dbReference>
<evidence type="ECO:0000256" key="4">
    <source>
        <dbReference type="ARBA" id="ARBA00022692"/>
    </source>
</evidence>
<dbReference type="InterPro" id="IPR006686">
    <property type="entry name" value="MscS_channel_CS"/>
</dbReference>
<reference evidence="10 11" key="1">
    <citation type="journal article" date="2017" name="Int. J. Syst. Evol. Microbiol.">
        <title>Gemmobacter straminiformis sp. nov., isolated from an artificial fountain.</title>
        <authorList>
            <person name="Kang J.Y."/>
            <person name="Kim M.J."/>
            <person name="Chun J."/>
            <person name="Son K.P."/>
            <person name="Jahng K.Y."/>
        </authorList>
    </citation>
    <scope>NUCLEOTIDE SEQUENCE [LARGE SCALE GENOMIC DNA]</scope>
    <source>
        <strain evidence="10 11">CAM-8</strain>
    </source>
</reference>
<dbReference type="InterPro" id="IPR010920">
    <property type="entry name" value="LSM_dom_sf"/>
</dbReference>
<organism evidence="10 11">
    <name type="scientific">Paragemmobacter straminiformis</name>
    <dbReference type="NCBI Taxonomy" id="2045119"/>
    <lineage>
        <taxon>Bacteria</taxon>
        <taxon>Pseudomonadati</taxon>
        <taxon>Pseudomonadota</taxon>
        <taxon>Alphaproteobacteria</taxon>
        <taxon>Rhodobacterales</taxon>
        <taxon>Paracoccaceae</taxon>
        <taxon>Paragemmobacter</taxon>
    </lineage>
</organism>
<keyword evidence="3" id="KW-1003">Cell membrane</keyword>
<comment type="similarity">
    <text evidence="2">Belongs to the MscS (TC 1.A.23) family.</text>
</comment>
<dbReference type="Pfam" id="PF21082">
    <property type="entry name" value="MS_channel_3rd"/>
    <property type="match status" value="1"/>
</dbReference>
<name>A0A842I4X9_9RHOB</name>
<evidence type="ECO:0000256" key="2">
    <source>
        <dbReference type="ARBA" id="ARBA00008017"/>
    </source>
</evidence>
<feature type="domain" description="Mechanosensitive ion channel MscS C-terminal" evidence="9">
    <location>
        <begin position="660"/>
        <end position="741"/>
    </location>
</feature>
<proteinExistence type="inferred from homology"/>
<dbReference type="GO" id="GO:0008381">
    <property type="term" value="F:mechanosensitive monoatomic ion channel activity"/>
    <property type="evidence" value="ECO:0007669"/>
    <property type="project" value="UniProtKB-ARBA"/>
</dbReference>
<dbReference type="PANTHER" id="PTHR30347">
    <property type="entry name" value="POTASSIUM CHANNEL RELATED"/>
    <property type="match status" value="1"/>
</dbReference>
<keyword evidence="5 7" id="KW-1133">Transmembrane helix</keyword>
<dbReference type="SUPFAM" id="SSF82689">
    <property type="entry name" value="Mechanosensitive channel protein MscS (YggB), C-terminal domain"/>
    <property type="match status" value="1"/>
</dbReference>
<evidence type="ECO:0000256" key="3">
    <source>
        <dbReference type="ARBA" id="ARBA00022475"/>
    </source>
</evidence>
<dbReference type="InterPro" id="IPR006685">
    <property type="entry name" value="MscS_channel_2nd"/>
</dbReference>
<protein>
    <submittedName>
        <fullName evidence="10">Mechanosensitive ion channel</fullName>
    </submittedName>
</protein>
<sequence length="757" mass="79171">MRTALLVALALPCAARAETETPPDAARIEDAATRAEGAIRSGGVELHTLEALRAELAGLRDALAAADARGDVAVRALRAELAELPPPPPAGETEPARIAAERVRLAEAVAEADAPLLAGRLALARLRVLIADLDRQSRARTRAEILGRGPSPLWPETLAKGASGIAAEGARLRQGFAADAALPSRQDWLRTALVMLAVLVPLSVLGWFIGLPALMRRVEAGERAPDGRPRRARVALSLVLRAVAAYLLAAIGAAGLAAPFLRPAGMPETASELVVLPVILMAAHWLAHALFAPDAPHRRIIALTGAEARRATRLVQGLGLVVVLEMFAEAAEVEGRLGAEGNALVALVLLATAAALLWALARSLLAADGAARSHDLRRVLAQALRAVAVAAVVAAVLGYSALGRAMIDPCLISLWLIGMTIVVQRAILLAARGLTGAVRPESDATGASVALTAIAVGTALGLLSLPLHALLWGARLSDLRDGFRLLRDGIDLGGTRLSLGGVVVLVGVFALGVVLTRWVQKLLRFDVLPNTRIDRGGQSAIVTGFGYAGILVSALVAITMAGINLASLAIVAGALSVGIGFGLQAIVSNFVSGIILLVERPIKEGDWIEVKGHSGTVRKISVRSTRLETFDGHDVIVPNADLVTGSVRNMTLGSLSGRIDLPVGVAYGSDLDLVRETLLGLARAHPMVLAHPEPVVFLMKPGDSSVELELRCFVRDIGKGVPVRSDLYFSILRSFAETGVIIPFPVRDLRVTAVPSP</sequence>
<evidence type="ECO:0000256" key="6">
    <source>
        <dbReference type="ARBA" id="ARBA00023136"/>
    </source>
</evidence>
<evidence type="ECO:0000259" key="9">
    <source>
        <dbReference type="Pfam" id="PF21082"/>
    </source>
</evidence>
<dbReference type="InterPro" id="IPR049278">
    <property type="entry name" value="MS_channel_C"/>
</dbReference>
<dbReference type="Gene3D" id="2.30.30.60">
    <property type="match status" value="1"/>
</dbReference>
<dbReference type="Gene3D" id="1.10.287.1260">
    <property type="match status" value="1"/>
</dbReference>
<evidence type="ECO:0000256" key="1">
    <source>
        <dbReference type="ARBA" id="ARBA00004651"/>
    </source>
</evidence>
<dbReference type="GO" id="GO:0005886">
    <property type="term" value="C:plasma membrane"/>
    <property type="evidence" value="ECO:0007669"/>
    <property type="project" value="UniProtKB-SubCell"/>
</dbReference>
<feature type="transmembrane region" description="Helical" evidence="7">
    <location>
        <begin position="343"/>
        <end position="361"/>
    </location>
</feature>
<feature type="transmembrane region" description="Helical" evidence="7">
    <location>
        <begin position="569"/>
        <end position="598"/>
    </location>
</feature>
<evidence type="ECO:0000256" key="5">
    <source>
        <dbReference type="ARBA" id="ARBA00022989"/>
    </source>
</evidence>
<dbReference type="InterPro" id="IPR023408">
    <property type="entry name" value="MscS_beta-dom_sf"/>
</dbReference>
<dbReference type="RefSeq" id="WP_185796247.1">
    <property type="nucleotide sequence ID" value="NZ_JACLQD010000001.1"/>
</dbReference>
<keyword evidence="6 7" id="KW-0472">Membrane</keyword>
<feature type="domain" description="Mechanosensitive ion channel MscS" evidence="8">
    <location>
        <begin position="586"/>
        <end position="651"/>
    </location>
</feature>
<dbReference type="InterPro" id="IPR011066">
    <property type="entry name" value="MscS_channel_C_sf"/>
</dbReference>
<dbReference type="SUPFAM" id="SSF82861">
    <property type="entry name" value="Mechanosensitive channel protein MscS (YggB), transmembrane region"/>
    <property type="match status" value="1"/>
</dbReference>
<feature type="transmembrane region" description="Helical" evidence="7">
    <location>
        <begin position="414"/>
        <end position="435"/>
    </location>
</feature>
<evidence type="ECO:0000259" key="8">
    <source>
        <dbReference type="Pfam" id="PF00924"/>
    </source>
</evidence>
<dbReference type="SUPFAM" id="SSF50182">
    <property type="entry name" value="Sm-like ribonucleoproteins"/>
    <property type="match status" value="1"/>
</dbReference>
<dbReference type="InterPro" id="IPR011014">
    <property type="entry name" value="MscS_channel_TM-2"/>
</dbReference>
<comment type="caution">
    <text evidence="10">The sequence shown here is derived from an EMBL/GenBank/DDBJ whole genome shotgun (WGS) entry which is preliminary data.</text>
</comment>
<evidence type="ECO:0000313" key="11">
    <source>
        <dbReference type="Proteomes" id="UP000555411"/>
    </source>
</evidence>
<dbReference type="PROSITE" id="PS01246">
    <property type="entry name" value="UPF0003"/>
    <property type="match status" value="1"/>
</dbReference>
<dbReference type="PANTHER" id="PTHR30347:SF1">
    <property type="entry name" value="MECHANOSENSITIVE CHANNEL MSCK"/>
    <property type="match status" value="1"/>
</dbReference>
<dbReference type="Proteomes" id="UP000555411">
    <property type="component" value="Unassembled WGS sequence"/>
</dbReference>
<feature type="transmembrane region" description="Helical" evidence="7">
    <location>
        <begin position="447"/>
        <end position="474"/>
    </location>
</feature>
<dbReference type="Gene3D" id="3.30.70.100">
    <property type="match status" value="1"/>
</dbReference>
<dbReference type="EMBL" id="JACLQD010000001">
    <property type="protein sequence ID" value="MBC2834669.1"/>
    <property type="molecule type" value="Genomic_DNA"/>
</dbReference>
<keyword evidence="4 7" id="KW-0812">Transmembrane</keyword>
<feature type="transmembrane region" description="Helical" evidence="7">
    <location>
        <begin position="235"/>
        <end position="261"/>
    </location>
</feature>
<feature type="transmembrane region" description="Helical" evidence="7">
    <location>
        <begin position="494"/>
        <end position="519"/>
    </location>
</feature>
<evidence type="ECO:0000313" key="10">
    <source>
        <dbReference type="EMBL" id="MBC2834669.1"/>
    </source>
</evidence>
<dbReference type="Pfam" id="PF00924">
    <property type="entry name" value="MS_channel_2nd"/>
    <property type="match status" value="1"/>
</dbReference>
<evidence type="ECO:0000256" key="7">
    <source>
        <dbReference type="SAM" id="Phobius"/>
    </source>
</evidence>
<keyword evidence="11" id="KW-1185">Reference proteome</keyword>
<feature type="transmembrane region" description="Helical" evidence="7">
    <location>
        <begin position="540"/>
        <end position="563"/>
    </location>
</feature>